<reference evidence="2 3" key="1">
    <citation type="submission" date="2024-02" db="EMBL/GenBank/DDBJ databases">
        <authorList>
            <person name="Chen Y."/>
            <person name="Shah S."/>
            <person name="Dougan E. K."/>
            <person name="Thang M."/>
            <person name="Chan C."/>
        </authorList>
    </citation>
    <scope>NUCLEOTIDE SEQUENCE [LARGE SCALE GENOMIC DNA]</scope>
</reference>
<evidence type="ECO:0000256" key="1">
    <source>
        <dbReference type="SAM" id="MobiDB-lite"/>
    </source>
</evidence>
<gene>
    <name evidence="2" type="ORF">CCMP2556_LOCUS25346</name>
</gene>
<keyword evidence="3" id="KW-1185">Reference proteome</keyword>
<protein>
    <submittedName>
        <fullName evidence="2">Uncharacterized protein</fullName>
    </submittedName>
</protein>
<evidence type="ECO:0000313" key="3">
    <source>
        <dbReference type="Proteomes" id="UP001642484"/>
    </source>
</evidence>
<accession>A0ABP0MDI0</accession>
<comment type="caution">
    <text evidence="2">The sequence shown here is derived from an EMBL/GenBank/DDBJ whole genome shotgun (WGS) entry which is preliminary data.</text>
</comment>
<feature type="compositionally biased region" description="Basic and acidic residues" evidence="1">
    <location>
        <begin position="40"/>
        <end position="51"/>
    </location>
</feature>
<proteinExistence type="predicted"/>
<feature type="region of interest" description="Disordered" evidence="1">
    <location>
        <begin position="118"/>
        <end position="142"/>
    </location>
</feature>
<sequence length="246" mass="27371">MSILEAKLRKEMAVPVAPKDDARTKAQRLEEKLLQQFHRVKEEGQRLRPSKEVLGGEDPMPLAPEESEAAISEEGSVPSMPEAPSLPSTRKLTEELQMQMARVERRLEQLEEDVRRLGRREDHDERPRGAVGPVLGGPVPSTAPEVQATLDRRMDGMQEMLRCLAGGLKQAEAQAGKVPLAPSQHRPAGGGGPWKMGCDPGKATRSAWKTFGIEDDRRGFPRARKKVSRVRRWCPKRVGVVAMYAF</sequence>
<feature type="compositionally biased region" description="Low complexity" evidence="1">
    <location>
        <begin position="131"/>
        <end position="140"/>
    </location>
</feature>
<dbReference type="EMBL" id="CAXAMN010017002">
    <property type="protein sequence ID" value="CAK9049540.1"/>
    <property type="molecule type" value="Genomic_DNA"/>
</dbReference>
<feature type="region of interest" description="Disordered" evidence="1">
    <location>
        <begin position="40"/>
        <end position="90"/>
    </location>
</feature>
<feature type="compositionally biased region" description="Basic and acidic residues" evidence="1">
    <location>
        <begin position="118"/>
        <end position="128"/>
    </location>
</feature>
<evidence type="ECO:0000313" key="2">
    <source>
        <dbReference type="EMBL" id="CAK9049540.1"/>
    </source>
</evidence>
<dbReference type="Proteomes" id="UP001642484">
    <property type="component" value="Unassembled WGS sequence"/>
</dbReference>
<organism evidence="2 3">
    <name type="scientific">Durusdinium trenchii</name>
    <dbReference type="NCBI Taxonomy" id="1381693"/>
    <lineage>
        <taxon>Eukaryota</taxon>
        <taxon>Sar</taxon>
        <taxon>Alveolata</taxon>
        <taxon>Dinophyceae</taxon>
        <taxon>Suessiales</taxon>
        <taxon>Symbiodiniaceae</taxon>
        <taxon>Durusdinium</taxon>
    </lineage>
</organism>
<name>A0ABP0MDI0_9DINO</name>